<dbReference type="InterPro" id="IPR000847">
    <property type="entry name" value="LysR_HTH_N"/>
</dbReference>
<dbReference type="Gene3D" id="1.10.10.10">
    <property type="entry name" value="Winged helix-like DNA-binding domain superfamily/Winged helix DNA-binding domain"/>
    <property type="match status" value="1"/>
</dbReference>
<evidence type="ECO:0000259" key="6">
    <source>
        <dbReference type="PROSITE" id="PS50931"/>
    </source>
</evidence>
<dbReference type="InterPro" id="IPR050389">
    <property type="entry name" value="LysR-type_TF"/>
</dbReference>
<dbReference type="SUPFAM" id="SSF46785">
    <property type="entry name" value="Winged helix' DNA-binding domain"/>
    <property type="match status" value="1"/>
</dbReference>
<dbReference type="PANTHER" id="PTHR30118">
    <property type="entry name" value="HTH-TYPE TRANSCRIPTIONAL REGULATOR LEUO-RELATED"/>
    <property type="match status" value="1"/>
</dbReference>
<evidence type="ECO:0000313" key="7">
    <source>
        <dbReference type="EMBL" id="GHB25683.1"/>
    </source>
</evidence>
<keyword evidence="3" id="KW-0238">DNA-binding</keyword>
<dbReference type="Proteomes" id="UP000646745">
    <property type="component" value="Unassembled WGS sequence"/>
</dbReference>
<evidence type="ECO:0000256" key="1">
    <source>
        <dbReference type="ARBA" id="ARBA00009437"/>
    </source>
</evidence>
<reference evidence="8" key="1">
    <citation type="journal article" date="2019" name="Int. J. Syst. Evol. Microbiol.">
        <title>The Global Catalogue of Microorganisms (GCM) 10K type strain sequencing project: providing services to taxonomists for standard genome sequencing and annotation.</title>
        <authorList>
            <consortium name="The Broad Institute Genomics Platform"/>
            <consortium name="The Broad Institute Genome Sequencing Center for Infectious Disease"/>
            <person name="Wu L."/>
            <person name="Ma J."/>
        </authorList>
    </citation>
    <scope>NUCLEOTIDE SEQUENCE [LARGE SCALE GENOMIC DNA]</scope>
    <source>
        <strain evidence="8">KCTC 32998</strain>
    </source>
</reference>
<keyword evidence="4" id="KW-0804">Transcription</keyword>
<name>A0ABQ3E5L9_9GAMM</name>
<evidence type="ECO:0000313" key="8">
    <source>
        <dbReference type="Proteomes" id="UP000646745"/>
    </source>
</evidence>
<dbReference type="InterPro" id="IPR036388">
    <property type="entry name" value="WH-like_DNA-bd_sf"/>
</dbReference>
<keyword evidence="2" id="KW-0805">Transcription regulation</keyword>
<dbReference type="InterPro" id="IPR036390">
    <property type="entry name" value="WH_DNA-bd_sf"/>
</dbReference>
<proteinExistence type="inferred from homology"/>
<feature type="domain" description="HTH lysR-type" evidence="6">
    <location>
        <begin position="25"/>
        <end position="82"/>
    </location>
</feature>
<dbReference type="Pfam" id="PF00126">
    <property type="entry name" value="HTH_1"/>
    <property type="match status" value="1"/>
</dbReference>
<dbReference type="SUPFAM" id="SSF53850">
    <property type="entry name" value="Periplasmic binding protein-like II"/>
    <property type="match status" value="1"/>
</dbReference>
<feature type="region of interest" description="Disordered" evidence="5">
    <location>
        <begin position="339"/>
        <end position="358"/>
    </location>
</feature>
<dbReference type="Pfam" id="PF03466">
    <property type="entry name" value="LysR_substrate"/>
    <property type="match status" value="1"/>
</dbReference>
<keyword evidence="8" id="KW-1185">Reference proteome</keyword>
<accession>A0ABQ3E5L9</accession>
<evidence type="ECO:0000256" key="5">
    <source>
        <dbReference type="SAM" id="MobiDB-lite"/>
    </source>
</evidence>
<dbReference type="PANTHER" id="PTHR30118:SF15">
    <property type="entry name" value="TRANSCRIPTIONAL REGULATORY PROTEIN"/>
    <property type="match status" value="1"/>
</dbReference>
<dbReference type="PROSITE" id="PS50931">
    <property type="entry name" value="HTH_LYSR"/>
    <property type="match status" value="1"/>
</dbReference>
<evidence type="ECO:0000256" key="2">
    <source>
        <dbReference type="ARBA" id="ARBA00023015"/>
    </source>
</evidence>
<evidence type="ECO:0000256" key="4">
    <source>
        <dbReference type="ARBA" id="ARBA00023163"/>
    </source>
</evidence>
<evidence type="ECO:0000256" key="3">
    <source>
        <dbReference type="ARBA" id="ARBA00023125"/>
    </source>
</evidence>
<gene>
    <name evidence="7" type="ORF">GCM10009038_25990</name>
</gene>
<comment type="similarity">
    <text evidence="1">Belongs to the LysR transcriptional regulatory family.</text>
</comment>
<organism evidence="7 8">
    <name type="scientific">Salinicola rhizosphaerae</name>
    <dbReference type="NCBI Taxonomy" id="1443141"/>
    <lineage>
        <taxon>Bacteria</taxon>
        <taxon>Pseudomonadati</taxon>
        <taxon>Pseudomonadota</taxon>
        <taxon>Gammaproteobacteria</taxon>
        <taxon>Oceanospirillales</taxon>
        <taxon>Halomonadaceae</taxon>
        <taxon>Salinicola</taxon>
    </lineage>
</organism>
<protein>
    <submittedName>
        <fullName evidence="7">LysR family transcriptional regulator</fullName>
    </submittedName>
</protein>
<sequence>MCKLLLHQALFRNRKLGYGEPMSDIDLNLLVALDVLLEEQSVTAAAKRLRLSPSAMSRTLKRLRDTTGDPLLVRAGRGLVPTPRAIELRERAHVVAREAKSLLSPARGTFDTASLVRTFTLRANAAFIERFSVSLITAIRGQAPGVNLRFAPKPSKTVEPLRDGEIDLEIGVIETNAPELMIRGLFEDRFVGVAPHDHPILTGDATQAHLASCRLVLASPNGEFSGPMASTLQALGLAPPFYTVVPTFADALRIVAGTDHVTIVPDSCLPDTSRELESRSLKRFTLPVPTRPFRISALWHPRWNADPAHRWFRESVMGLVRAPEAGLAQAPESGLVQAPGAGLAQAPESGLVQTHDTD</sequence>
<dbReference type="EMBL" id="BMZI01000005">
    <property type="protein sequence ID" value="GHB25683.1"/>
    <property type="molecule type" value="Genomic_DNA"/>
</dbReference>
<dbReference type="InterPro" id="IPR005119">
    <property type="entry name" value="LysR_subst-bd"/>
</dbReference>
<comment type="caution">
    <text evidence="7">The sequence shown here is derived from an EMBL/GenBank/DDBJ whole genome shotgun (WGS) entry which is preliminary data.</text>
</comment>
<dbReference type="Gene3D" id="3.40.190.10">
    <property type="entry name" value="Periplasmic binding protein-like II"/>
    <property type="match status" value="2"/>
</dbReference>